<dbReference type="PANTHER" id="PTHR34109">
    <property type="entry name" value="BNAUNNG04460D PROTEIN-RELATED"/>
    <property type="match status" value="1"/>
</dbReference>
<dbReference type="Pfam" id="PF00903">
    <property type="entry name" value="Glyoxalase"/>
    <property type="match status" value="1"/>
</dbReference>
<evidence type="ECO:0000259" key="1">
    <source>
        <dbReference type="PROSITE" id="PS51819"/>
    </source>
</evidence>
<evidence type="ECO:0000313" key="3">
    <source>
        <dbReference type="Proteomes" id="UP000595197"/>
    </source>
</evidence>
<dbReference type="PROSITE" id="PS51819">
    <property type="entry name" value="VOC"/>
    <property type="match status" value="1"/>
</dbReference>
<dbReference type="Gene3D" id="3.30.720.110">
    <property type="match status" value="1"/>
</dbReference>
<gene>
    <name evidence="2" type="ORF">IGS68_11685</name>
</gene>
<protein>
    <submittedName>
        <fullName evidence="2">VOC family protein</fullName>
    </submittedName>
</protein>
<dbReference type="InterPro" id="IPR029068">
    <property type="entry name" value="Glyas_Bleomycin-R_OHBP_Dase"/>
</dbReference>
<sequence length="136" mass="15024">MSEAVANAPVLGGVVPYLMVDGAIRAARFYERAFGAVEIARQPADDQGRTMHVHLHVNGGSVMLNDPYPEYGQPLKAPQAFTLHMKVDDVDAWWRRAVDAGAEVVMPLQDMFWGDRYGQLRDPFGVTWSLAAPVRA</sequence>
<dbReference type="InterPro" id="IPR004360">
    <property type="entry name" value="Glyas_Fos-R_dOase_dom"/>
</dbReference>
<name>A0ABX7BH71_9PROT</name>
<evidence type="ECO:0000313" key="2">
    <source>
        <dbReference type="EMBL" id="QQP91817.1"/>
    </source>
</evidence>
<keyword evidence="3" id="KW-1185">Reference proteome</keyword>
<reference evidence="2" key="1">
    <citation type="submission" date="2021-02" db="EMBL/GenBank/DDBJ databases">
        <title>Skermanella TT6 skin isolate.</title>
        <authorList>
            <person name="Lee K."/>
            <person name="Ganzorig M."/>
        </authorList>
    </citation>
    <scope>NUCLEOTIDE SEQUENCE</scope>
    <source>
        <strain evidence="2">TT6</strain>
    </source>
</reference>
<dbReference type="InterPro" id="IPR037523">
    <property type="entry name" value="VOC_core"/>
</dbReference>
<dbReference type="EMBL" id="CP067420">
    <property type="protein sequence ID" value="QQP91817.1"/>
    <property type="molecule type" value="Genomic_DNA"/>
</dbReference>
<proteinExistence type="predicted"/>
<dbReference type="PANTHER" id="PTHR34109:SF1">
    <property type="entry name" value="VOC DOMAIN-CONTAINING PROTEIN"/>
    <property type="match status" value="1"/>
</dbReference>
<accession>A0ABX7BH71</accession>
<dbReference type="Proteomes" id="UP000595197">
    <property type="component" value="Chromosome"/>
</dbReference>
<dbReference type="SUPFAM" id="SSF54593">
    <property type="entry name" value="Glyoxalase/Bleomycin resistance protein/Dihydroxybiphenyl dioxygenase"/>
    <property type="match status" value="1"/>
</dbReference>
<organism evidence="2 3">
    <name type="scientific">Skermanella cutis</name>
    <dbReference type="NCBI Taxonomy" id="2775420"/>
    <lineage>
        <taxon>Bacteria</taxon>
        <taxon>Pseudomonadati</taxon>
        <taxon>Pseudomonadota</taxon>
        <taxon>Alphaproteobacteria</taxon>
        <taxon>Rhodospirillales</taxon>
        <taxon>Azospirillaceae</taxon>
        <taxon>Skermanella</taxon>
    </lineage>
</organism>
<dbReference type="CDD" id="cd07246">
    <property type="entry name" value="VOC_like"/>
    <property type="match status" value="1"/>
</dbReference>
<dbReference type="Gene3D" id="3.30.720.120">
    <property type="match status" value="1"/>
</dbReference>
<dbReference type="RefSeq" id="WP_201080127.1">
    <property type="nucleotide sequence ID" value="NZ_CP067420.1"/>
</dbReference>
<feature type="domain" description="VOC" evidence="1">
    <location>
        <begin position="10"/>
        <end position="133"/>
    </location>
</feature>